<accession>A0ABZ2ESB2</accession>
<dbReference type="InterPro" id="IPR014718">
    <property type="entry name" value="GH-type_carb-bd"/>
</dbReference>
<dbReference type="Proteomes" id="UP001348492">
    <property type="component" value="Chromosome"/>
</dbReference>
<dbReference type="EMBL" id="CP117523">
    <property type="protein sequence ID" value="WWD82659.1"/>
    <property type="molecule type" value="Genomic_DNA"/>
</dbReference>
<dbReference type="InterPro" id="IPR027839">
    <property type="entry name" value="DUF4432"/>
</dbReference>
<gene>
    <name evidence="1" type="ORF">TEGL_10510</name>
</gene>
<organism evidence="1 2">
    <name type="scientific">Terrisporobacter glycolicus ATCC 14880 = DSM 1288</name>
    <dbReference type="NCBI Taxonomy" id="1121315"/>
    <lineage>
        <taxon>Bacteria</taxon>
        <taxon>Bacillati</taxon>
        <taxon>Bacillota</taxon>
        <taxon>Clostridia</taxon>
        <taxon>Peptostreptococcales</taxon>
        <taxon>Peptostreptococcaceae</taxon>
        <taxon>Terrisporobacter</taxon>
    </lineage>
</organism>
<dbReference type="Pfam" id="PF14486">
    <property type="entry name" value="DUF4432"/>
    <property type="match status" value="1"/>
</dbReference>
<dbReference type="Gene3D" id="2.70.98.10">
    <property type="match status" value="1"/>
</dbReference>
<dbReference type="RefSeq" id="WP_018589110.1">
    <property type="nucleotide sequence ID" value="NZ_CP117523.1"/>
</dbReference>
<dbReference type="CDD" id="cd09023">
    <property type="entry name" value="Aldose_epim_Ec_c4013"/>
    <property type="match status" value="1"/>
</dbReference>
<reference evidence="1 2" key="1">
    <citation type="journal article" date="2023" name="PLoS ONE">
        <title>Genome-based metabolic and phylogenomic analysis of three Terrisporobacter species.</title>
        <authorList>
            <person name="Boer T."/>
            <person name="Bengelsdorf F.R."/>
            <person name="Bomeke M."/>
            <person name="Daniel R."/>
            <person name="Poehlein A."/>
        </authorList>
    </citation>
    <scope>NUCLEOTIDE SEQUENCE [LARGE SCALE GENOMIC DNA]</scope>
    <source>
        <strain evidence="1 2">DSM 1288</strain>
    </source>
</reference>
<proteinExistence type="predicted"/>
<evidence type="ECO:0000313" key="2">
    <source>
        <dbReference type="Proteomes" id="UP001348492"/>
    </source>
</evidence>
<sequence length="360" mass="41285">MSIKLMDKVYSKRDLRTHFGDYSSVAGVRRYSLLEGKSKGCNIIEIATGSGLIFEINETRGMDIGRCSYKSVPIAYQGYNKEVHSNYYETFADGWLRSFSGGLLVTCGLKSIGSPEEDNGEILPLHGRISNTPAERVNIEEYWEGENLYFKVSGKVRESKALNYNLELKRTILVQAGTNKIILNDMVENLGFNEEEFMLLYHFNIGHPILDKEAQLLINSKEVVPRDKNAKKQSESYDSYLEPTQDYKDIVYYHNLEDNNDFCTVAIVNEEIGMGITLKFNKSQLDCFTQWKFTGLGNYVAGIEPGNARVNGRSIERKEERLKTIKSDEEKHFSIEIEILTSNEEIDSYKNKYIFRRNII</sequence>
<name>A0ABZ2ESB2_9FIRM</name>
<protein>
    <recommendedName>
        <fullName evidence="3">Aldose 1-epimerase</fullName>
    </recommendedName>
</protein>
<evidence type="ECO:0000313" key="1">
    <source>
        <dbReference type="EMBL" id="WWD82659.1"/>
    </source>
</evidence>
<keyword evidence="2" id="KW-1185">Reference proteome</keyword>
<evidence type="ECO:0008006" key="3">
    <source>
        <dbReference type="Google" id="ProtNLM"/>
    </source>
</evidence>